<feature type="transmembrane region" description="Helical" evidence="6">
    <location>
        <begin position="85"/>
        <end position="108"/>
    </location>
</feature>
<comment type="similarity">
    <text evidence="2">Belongs to the TMEM144 family.</text>
</comment>
<dbReference type="InterPro" id="IPR012435">
    <property type="entry name" value="TMEM144"/>
</dbReference>
<dbReference type="EMBL" id="CAUYUJ010017037">
    <property type="protein sequence ID" value="CAK0871100.1"/>
    <property type="molecule type" value="Genomic_DNA"/>
</dbReference>
<name>A0ABN9VE49_9DINO</name>
<comment type="caution">
    <text evidence="7">The sequence shown here is derived from an EMBL/GenBank/DDBJ whole genome shotgun (WGS) entry which is preliminary data.</text>
</comment>
<protein>
    <submittedName>
        <fullName evidence="7">Uncharacterized protein</fullName>
    </submittedName>
</protein>
<evidence type="ECO:0000256" key="5">
    <source>
        <dbReference type="ARBA" id="ARBA00023136"/>
    </source>
</evidence>
<evidence type="ECO:0000256" key="4">
    <source>
        <dbReference type="ARBA" id="ARBA00022989"/>
    </source>
</evidence>
<feature type="transmembrane region" description="Helical" evidence="6">
    <location>
        <begin position="162"/>
        <end position="180"/>
    </location>
</feature>
<keyword evidence="5 6" id="KW-0472">Membrane</keyword>
<dbReference type="PANTHER" id="PTHR16119">
    <property type="entry name" value="TRANSMEMBRANE PROTEIN 144"/>
    <property type="match status" value="1"/>
</dbReference>
<comment type="subcellular location">
    <subcellularLocation>
        <location evidence="1">Membrane</location>
        <topology evidence="1">Multi-pass membrane protein</topology>
    </subcellularLocation>
</comment>
<evidence type="ECO:0000256" key="1">
    <source>
        <dbReference type="ARBA" id="ARBA00004141"/>
    </source>
</evidence>
<evidence type="ECO:0000256" key="6">
    <source>
        <dbReference type="SAM" id="Phobius"/>
    </source>
</evidence>
<dbReference type="PANTHER" id="PTHR16119:SF17">
    <property type="entry name" value="TRANSMEMBRANE PROTEIN 144"/>
    <property type="match status" value="1"/>
</dbReference>
<accession>A0ABN9VE49</accession>
<feature type="transmembrane region" description="Helical" evidence="6">
    <location>
        <begin position="25"/>
        <end position="44"/>
    </location>
</feature>
<keyword evidence="8" id="KW-1185">Reference proteome</keyword>
<dbReference type="Pfam" id="PF07857">
    <property type="entry name" value="TMEM144"/>
    <property type="match status" value="1"/>
</dbReference>
<feature type="transmembrane region" description="Helical" evidence="6">
    <location>
        <begin position="192"/>
        <end position="214"/>
    </location>
</feature>
<evidence type="ECO:0000313" key="8">
    <source>
        <dbReference type="Proteomes" id="UP001189429"/>
    </source>
</evidence>
<evidence type="ECO:0000256" key="3">
    <source>
        <dbReference type="ARBA" id="ARBA00022692"/>
    </source>
</evidence>
<organism evidence="7 8">
    <name type="scientific">Prorocentrum cordatum</name>
    <dbReference type="NCBI Taxonomy" id="2364126"/>
    <lineage>
        <taxon>Eukaryota</taxon>
        <taxon>Sar</taxon>
        <taxon>Alveolata</taxon>
        <taxon>Dinophyceae</taxon>
        <taxon>Prorocentrales</taxon>
        <taxon>Prorocentraceae</taxon>
        <taxon>Prorocentrum</taxon>
    </lineage>
</organism>
<feature type="transmembrane region" description="Helical" evidence="6">
    <location>
        <begin position="128"/>
        <end position="150"/>
    </location>
</feature>
<gene>
    <name evidence="7" type="ORF">PCOR1329_LOCUS57039</name>
</gene>
<proteinExistence type="inferred from homology"/>
<dbReference type="InterPro" id="IPR010651">
    <property type="entry name" value="Sugar_transport"/>
</dbReference>
<evidence type="ECO:0000313" key="7">
    <source>
        <dbReference type="EMBL" id="CAK0871100.1"/>
    </source>
</evidence>
<sequence length="270" mass="28111">MVVSFTWGVTAFGHVVSSWRGSCPALGLLVLGVCLAAASGSDTARKLGRRQLRQAQEGTYGTCCEDGLLVPADAAGPARGALRTALGCGCAVAVGLMNGTLMVPVTFFQSGSSTLGISGYKGNLLSPIAFLPSLSIGILCMQVPTFLIYFARDIYEGRLPKFQAAVAAAPGLVTGAYWAMGNFASMFAMTYLGQTIGFPLTQTCIVVGGLWGIFYRAAPPRLSPCSPCRSRSSSRAPPWMGDTAESSPFVSHSSCCVQGRLVLAGDVGRT</sequence>
<keyword evidence="4 6" id="KW-1133">Transmembrane helix</keyword>
<dbReference type="Proteomes" id="UP001189429">
    <property type="component" value="Unassembled WGS sequence"/>
</dbReference>
<reference evidence="7" key="1">
    <citation type="submission" date="2023-10" db="EMBL/GenBank/DDBJ databases">
        <authorList>
            <person name="Chen Y."/>
            <person name="Shah S."/>
            <person name="Dougan E. K."/>
            <person name="Thang M."/>
            <person name="Chan C."/>
        </authorList>
    </citation>
    <scope>NUCLEOTIDE SEQUENCE [LARGE SCALE GENOMIC DNA]</scope>
</reference>
<keyword evidence="3 6" id="KW-0812">Transmembrane</keyword>
<evidence type="ECO:0000256" key="2">
    <source>
        <dbReference type="ARBA" id="ARBA00005731"/>
    </source>
</evidence>